<evidence type="ECO:0000256" key="4">
    <source>
        <dbReference type="ARBA" id="ARBA00022780"/>
    </source>
</evidence>
<dbReference type="HOGENOM" id="CLU_052258_1_0_1"/>
<evidence type="ECO:0000256" key="9">
    <source>
        <dbReference type="SAM" id="MobiDB-lite"/>
    </source>
</evidence>
<keyword evidence="7" id="KW-0934">Plastid</keyword>
<name>A0A0E0K2E2_ORYPU</name>
<keyword evidence="4" id="KW-1001">Plastid inner membrane</keyword>
<comment type="subcellular location">
    <subcellularLocation>
        <location evidence="1">Plastid</location>
        <location evidence="1">Chloroplast inner membrane</location>
        <topology evidence="1">Multi-pass membrane protein</topology>
    </subcellularLocation>
    <subcellularLocation>
        <location evidence="7">Plastid</location>
        <location evidence="7">Chloroplast membrane</location>
        <topology evidence="7">Multi-pass membrane protein</topology>
    </subcellularLocation>
</comment>
<feature type="coiled-coil region" evidence="8">
    <location>
        <begin position="26"/>
        <end position="109"/>
    </location>
</feature>
<evidence type="ECO:0000256" key="3">
    <source>
        <dbReference type="ARBA" id="ARBA00022692"/>
    </source>
</evidence>
<feature type="transmembrane region" description="Helical" evidence="7">
    <location>
        <begin position="385"/>
        <end position="403"/>
    </location>
</feature>
<evidence type="ECO:0000256" key="6">
    <source>
        <dbReference type="ARBA" id="ARBA00023136"/>
    </source>
</evidence>
<evidence type="ECO:0000256" key="5">
    <source>
        <dbReference type="ARBA" id="ARBA00022989"/>
    </source>
</evidence>
<reference evidence="10" key="1">
    <citation type="submission" date="2015-04" db="UniProtKB">
        <authorList>
            <consortium name="EnsemblPlants"/>
        </authorList>
    </citation>
    <scope>IDENTIFICATION</scope>
</reference>
<dbReference type="Proteomes" id="UP000026962">
    <property type="component" value="Chromosome 2"/>
</dbReference>
<dbReference type="InterPro" id="IPR008587">
    <property type="entry name" value="FPP_plant"/>
</dbReference>
<dbReference type="PANTHER" id="PTHR33510:SF10">
    <property type="entry name" value="PROTEIN TIC 20"/>
    <property type="match status" value="1"/>
</dbReference>
<dbReference type="Pfam" id="PF05911">
    <property type="entry name" value="FPP"/>
    <property type="match status" value="1"/>
</dbReference>
<dbReference type="GO" id="GO:0009706">
    <property type="term" value="C:chloroplast inner membrane"/>
    <property type="evidence" value="ECO:0007669"/>
    <property type="project" value="UniProtKB-SubCell"/>
</dbReference>
<keyword evidence="6 7" id="KW-0472">Membrane</keyword>
<organism evidence="10">
    <name type="scientific">Oryza punctata</name>
    <name type="common">Red rice</name>
    <dbReference type="NCBI Taxonomy" id="4537"/>
    <lineage>
        <taxon>Eukaryota</taxon>
        <taxon>Viridiplantae</taxon>
        <taxon>Streptophyta</taxon>
        <taxon>Embryophyta</taxon>
        <taxon>Tracheophyta</taxon>
        <taxon>Spermatophyta</taxon>
        <taxon>Magnoliopsida</taxon>
        <taxon>Liliopsida</taxon>
        <taxon>Poales</taxon>
        <taxon>Poaceae</taxon>
        <taxon>BOP clade</taxon>
        <taxon>Oryzoideae</taxon>
        <taxon>Oryzeae</taxon>
        <taxon>Oryzinae</taxon>
        <taxon>Oryza</taxon>
    </lineage>
</organism>
<accession>A0A0E0K2E2</accession>
<dbReference type="AlphaFoldDB" id="A0A0E0K2E2"/>
<keyword evidence="5 7" id="KW-1133">Transmembrane helix</keyword>
<dbReference type="EnsemblPlants" id="OPUNC02G21920.1">
    <property type="protein sequence ID" value="OPUNC02G21920.1"/>
    <property type="gene ID" value="OPUNC02G21920"/>
</dbReference>
<keyword evidence="3 7" id="KW-0812">Transmembrane</keyword>
<feature type="region of interest" description="Disordered" evidence="9">
    <location>
        <begin position="135"/>
        <end position="157"/>
    </location>
</feature>
<evidence type="ECO:0000256" key="2">
    <source>
        <dbReference type="ARBA" id="ARBA00009596"/>
    </source>
</evidence>
<comment type="function">
    <text evidence="7">Involved in protein precursor import into chloroplasts.</text>
</comment>
<evidence type="ECO:0000313" key="11">
    <source>
        <dbReference type="Proteomes" id="UP000026962"/>
    </source>
</evidence>
<reference evidence="10" key="2">
    <citation type="submission" date="2018-05" db="EMBL/GenBank/DDBJ databases">
        <title>OpunRS2 (Oryza punctata Reference Sequence Version 2).</title>
        <authorList>
            <person name="Zhang J."/>
            <person name="Kudrna D."/>
            <person name="Lee S."/>
            <person name="Talag J."/>
            <person name="Welchert J."/>
            <person name="Wing R.A."/>
        </authorList>
    </citation>
    <scope>NUCLEOTIDE SEQUENCE [LARGE SCALE GENOMIC DNA]</scope>
</reference>
<sequence>MSEMEGALRSCMEQLLIAREEREQIIVEAASEISSEKKKARELQRKLDAATKKAAKLAAENSSLAKALDGKDAVISELRESKSASDGELAGARAKLDAAQKQAASLQYEASGAQCYPYVHSQSPRLLVLVLDSPCPSETARRPSLSPSYEQRRRRRRPCAASAASSLSLLNSMAQVTATANARVFGFPAASRHGGPVGSRAGPAFLNLRAPAPRHDRKTQPLRVGAALFSPSFTKYDAIKGIKPLLSVDKLRPRTQVGCRASLSSFTYPELETKPRWWWRTLACVPYLLPLHNMWSFADAVYQLHPYLQQFGLFYAFIDTMALVPGWLFLMIFMTVYFFVVRRKWLPHFLRYHVILAILLDTGSQALATMCNWNPSIVFQGKPMVFFWMTIAFIQISTVLECMRCALAGMYPSVPFVSHTAFIHSDMSMFR</sequence>
<evidence type="ECO:0000256" key="7">
    <source>
        <dbReference type="RuleBase" id="RU367003"/>
    </source>
</evidence>
<keyword evidence="8" id="KW-0175">Coiled coil</keyword>
<keyword evidence="11" id="KW-1185">Reference proteome</keyword>
<dbReference type="InterPro" id="IPR005691">
    <property type="entry name" value="Tic20"/>
</dbReference>
<protein>
    <recommendedName>
        <fullName evidence="7">Protein TIC 20</fullName>
    </recommendedName>
</protein>
<evidence type="ECO:0000256" key="1">
    <source>
        <dbReference type="ARBA" id="ARBA00004478"/>
    </source>
</evidence>
<proteinExistence type="inferred from homology"/>
<dbReference type="eggNOG" id="ENOG502SNCY">
    <property type="taxonomic scope" value="Eukaryota"/>
</dbReference>
<keyword evidence="7" id="KW-0150">Chloroplast</keyword>
<evidence type="ECO:0000313" key="10">
    <source>
        <dbReference type="EnsemblPlants" id="OPUNC02G21920.1"/>
    </source>
</evidence>
<dbReference type="Gramene" id="OPUNC02G21920.1">
    <property type="protein sequence ID" value="OPUNC02G21920.1"/>
    <property type="gene ID" value="OPUNC02G21920"/>
</dbReference>
<evidence type="ECO:0000256" key="8">
    <source>
        <dbReference type="SAM" id="Coils"/>
    </source>
</evidence>
<dbReference type="Pfam" id="PF16166">
    <property type="entry name" value="TIC20"/>
    <property type="match status" value="1"/>
</dbReference>
<dbReference type="PANTHER" id="PTHR33510">
    <property type="entry name" value="PROTEIN TIC 20-II, CHLOROPLASTIC"/>
    <property type="match status" value="1"/>
</dbReference>
<feature type="transmembrane region" description="Helical" evidence="7">
    <location>
        <begin position="315"/>
        <end position="340"/>
    </location>
</feature>
<feature type="transmembrane region" description="Helical" evidence="7">
    <location>
        <begin position="352"/>
        <end position="373"/>
    </location>
</feature>
<comment type="caution">
    <text evidence="7">Lacks conserved residue(s) required for the propagation of feature annotation.</text>
</comment>
<comment type="similarity">
    <text evidence="2 7">Belongs to the Tic20 family.</text>
</comment>